<gene>
    <name evidence="1" type="ORF">T02_14311</name>
</gene>
<accession>A0A0V1LU66</accession>
<name>A0A0V1LU66_9BILA</name>
<organism evidence="1 2">
    <name type="scientific">Trichinella nativa</name>
    <dbReference type="NCBI Taxonomy" id="6335"/>
    <lineage>
        <taxon>Eukaryota</taxon>
        <taxon>Metazoa</taxon>
        <taxon>Ecdysozoa</taxon>
        <taxon>Nematoda</taxon>
        <taxon>Enoplea</taxon>
        <taxon>Dorylaimia</taxon>
        <taxon>Trichinellida</taxon>
        <taxon>Trichinellidae</taxon>
        <taxon>Trichinella</taxon>
    </lineage>
</organism>
<keyword evidence="2" id="KW-1185">Reference proteome</keyword>
<proteinExistence type="predicted"/>
<dbReference type="AlphaFoldDB" id="A0A0V1LU66"/>
<dbReference type="Proteomes" id="UP000054721">
    <property type="component" value="Unassembled WGS sequence"/>
</dbReference>
<reference evidence="1 2" key="1">
    <citation type="submission" date="2015-05" db="EMBL/GenBank/DDBJ databases">
        <title>Evolution of Trichinella species and genotypes.</title>
        <authorList>
            <person name="Korhonen P.K."/>
            <person name="Edoardo P."/>
            <person name="Giuseppe L.R."/>
            <person name="Gasser R.B."/>
        </authorList>
    </citation>
    <scope>NUCLEOTIDE SEQUENCE [LARGE SCALE GENOMIC DNA]</scope>
    <source>
        <strain evidence="1">ISS10</strain>
    </source>
</reference>
<sequence>MVEFWYRNVFRHYNEVFVEIATSCAIFPSFGPLDFPSFSFAFGCSH</sequence>
<protein>
    <submittedName>
        <fullName evidence="1">Uncharacterized protein</fullName>
    </submittedName>
</protein>
<evidence type="ECO:0000313" key="2">
    <source>
        <dbReference type="Proteomes" id="UP000054721"/>
    </source>
</evidence>
<comment type="caution">
    <text evidence="1">The sequence shown here is derived from an EMBL/GenBank/DDBJ whole genome shotgun (WGS) entry which is preliminary data.</text>
</comment>
<dbReference type="EMBL" id="JYDW01000006">
    <property type="protein sequence ID" value="KRZ62722.1"/>
    <property type="molecule type" value="Genomic_DNA"/>
</dbReference>
<evidence type="ECO:0000313" key="1">
    <source>
        <dbReference type="EMBL" id="KRZ62722.1"/>
    </source>
</evidence>